<dbReference type="OrthoDB" id="2200141at2"/>
<dbReference type="RefSeq" id="WP_028790348.1">
    <property type="nucleotide sequence ID" value="NZ_JPVU01000138.1"/>
</dbReference>
<keyword evidence="1" id="KW-1133">Transmembrane helix</keyword>
<feature type="transmembrane region" description="Helical" evidence="1">
    <location>
        <begin position="7"/>
        <end position="40"/>
    </location>
</feature>
<accession>A0A091C179</accession>
<evidence type="ECO:0000313" key="3">
    <source>
        <dbReference type="Proteomes" id="UP000029380"/>
    </source>
</evidence>
<protein>
    <submittedName>
        <fullName evidence="2">Uncharacterized protein</fullName>
    </submittedName>
</protein>
<evidence type="ECO:0000313" key="2">
    <source>
        <dbReference type="EMBL" id="KFN91616.1"/>
    </source>
</evidence>
<comment type="caution">
    <text evidence="2">The sequence shown here is derived from an EMBL/GenBank/DDBJ whole genome shotgun (WGS) entry which is preliminary data.</text>
</comment>
<keyword evidence="1" id="KW-0472">Membrane</keyword>
<dbReference type="Proteomes" id="UP000029380">
    <property type="component" value="Unassembled WGS sequence"/>
</dbReference>
<proteinExistence type="predicted"/>
<dbReference type="AlphaFoldDB" id="A0A091C179"/>
<organism evidence="2 3">
    <name type="scientific">Tetragenococcus muriaticus PMC-11-5</name>
    <dbReference type="NCBI Taxonomy" id="1302649"/>
    <lineage>
        <taxon>Bacteria</taxon>
        <taxon>Bacillati</taxon>
        <taxon>Bacillota</taxon>
        <taxon>Bacilli</taxon>
        <taxon>Lactobacillales</taxon>
        <taxon>Enterococcaceae</taxon>
        <taxon>Tetragenococcus</taxon>
    </lineage>
</organism>
<keyword evidence="1" id="KW-0812">Transmembrane</keyword>
<gene>
    <name evidence="2" type="ORF">TMUPMC115_1282</name>
</gene>
<sequence length="64" mass="7484">MKGTRRFGFIIAVLLIGITIGQFGFFVSALFVSPLITLWLLLWDDEKNTQIEYKHQTHHYQTKT</sequence>
<name>A0A091C179_9ENTE</name>
<reference evidence="2 3" key="1">
    <citation type="submission" date="2014-08" db="EMBL/GenBank/DDBJ databases">
        <title>Genome sequence of Tetragenococcus muriaticus.</title>
        <authorList>
            <person name="Chuea-nongthon C."/>
            <person name="Rodtong S."/>
            <person name="Yongsawatdigul J."/>
            <person name="Steele J.L."/>
            <person name="Liu X.-y."/>
            <person name="Speers J."/>
            <person name="Glasner J.D."/>
            <person name="Neeno-Eckwall E.C."/>
        </authorList>
    </citation>
    <scope>NUCLEOTIDE SEQUENCE [LARGE SCALE GENOMIC DNA]</scope>
    <source>
        <strain evidence="2 3">PMC-11-5</strain>
    </source>
</reference>
<dbReference type="PATRIC" id="fig|1302649.3.peg.1285"/>
<evidence type="ECO:0000256" key="1">
    <source>
        <dbReference type="SAM" id="Phobius"/>
    </source>
</evidence>
<dbReference type="EMBL" id="JPVU01000138">
    <property type="protein sequence ID" value="KFN91616.1"/>
    <property type="molecule type" value="Genomic_DNA"/>
</dbReference>